<dbReference type="STRING" id="551991.SAMN05192529_13146"/>
<name>A0A1H4CGP2_9BACT</name>
<dbReference type="Proteomes" id="UP000199041">
    <property type="component" value="Unassembled WGS sequence"/>
</dbReference>
<sequence length="101" mass="11989">MAGLASEMAECPPRKRKNQIRKELAYLKDVLLLLEVKPKKSYLIAEERRISGKIGQIERNYWTWIESIKSEYTPRGKREYEKERGVPALMQHLKNLRFIID</sequence>
<reference evidence="1 2" key="1">
    <citation type="submission" date="2016-10" db="EMBL/GenBank/DDBJ databases">
        <authorList>
            <person name="de Groot N.N."/>
        </authorList>
    </citation>
    <scope>NUCLEOTIDE SEQUENCE [LARGE SCALE GENOMIC DNA]</scope>
    <source>
        <strain evidence="1 2">Vu-144</strain>
    </source>
</reference>
<keyword evidence="2" id="KW-1185">Reference proteome</keyword>
<accession>A0A1H4CGP2</accession>
<evidence type="ECO:0000313" key="1">
    <source>
        <dbReference type="EMBL" id="SEA59479.1"/>
    </source>
</evidence>
<gene>
    <name evidence="1" type="ORF">SAMN05192529_13146</name>
</gene>
<evidence type="ECO:0000313" key="2">
    <source>
        <dbReference type="Proteomes" id="UP000199041"/>
    </source>
</evidence>
<organism evidence="1 2">
    <name type="scientific">Arachidicoccus rhizosphaerae</name>
    <dbReference type="NCBI Taxonomy" id="551991"/>
    <lineage>
        <taxon>Bacteria</taxon>
        <taxon>Pseudomonadati</taxon>
        <taxon>Bacteroidota</taxon>
        <taxon>Chitinophagia</taxon>
        <taxon>Chitinophagales</taxon>
        <taxon>Chitinophagaceae</taxon>
        <taxon>Arachidicoccus</taxon>
    </lineage>
</organism>
<dbReference type="EMBL" id="FNQY01000031">
    <property type="protein sequence ID" value="SEA59479.1"/>
    <property type="molecule type" value="Genomic_DNA"/>
</dbReference>
<proteinExistence type="predicted"/>
<protein>
    <submittedName>
        <fullName evidence="1">Uncharacterized protein</fullName>
    </submittedName>
</protein>
<dbReference type="AlphaFoldDB" id="A0A1H4CGP2"/>